<dbReference type="InterPro" id="IPR023352">
    <property type="entry name" value="MAPEG-like_dom_sf"/>
</dbReference>
<evidence type="ECO:0000256" key="2">
    <source>
        <dbReference type="ARBA" id="ARBA00022692"/>
    </source>
</evidence>
<evidence type="ECO:0000256" key="3">
    <source>
        <dbReference type="ARBA" id="ARBA00022989"/>
    </source>
</evidence>
<dbReference type="Gene3D" id="1.20.120.550">
    <property type="entry name" value="Membrane associated eicosanoid/glutathione metabolism-like domain"/>
    <property type="match status" value="1"/>
</dbReference>
<keyword evidence="2 5" id="KW-0812">Transmembrane</keyword>
<dbReference type="PANTHER" id="PTHR10250">
    <property type="entry name" value="MICROSOMAL GLUTATHIONE S-TRANSFERASE"/>
    <property type="match status" value="1"/>
</dbReference>
<dbReference type="AlphaFoldDB" id="A0A8K0SN59"/>
<sequence>MGLTIEVPSQYGLVLVAASSTFFLNLWHILLTSSARKASGIKYPVAYASKEEADKDKNALLFNCAQRAHANFTEQLTPFLGELLIAGLRWPVPAAAMGLSWTLARTVYATSYARGGPQARVIPSSIAFLLEISLKLMATTAAVTYALQ</sequence>
<accession>A0A8K0SN59</accession>
<dbReference type="InterPro" id="IPR050997">
    <property type="entry name" value="MAPEG"/>
</dbReference>
<dbReference type="Pfam" id="PF01124">
    <property type="entry name" value="MAPEG"/>
    <property type="match status" value="1"/>
</dbReference>
<dbReference type="GO" id="GO:0005635">
    <property type="term" value="C:nuclear envelope"/>
    <property type="evidence" value="ECO:0007669"/>
    <property type="project" value="TreeGrafter"/>
</dbReference>
<dbReference type="GO" id="GO:0016020">
    <property type="term" value="C:membrane"/>
    <property type="evidence" value="ECO:0007669"/>
    <property type="project" value="UniProtKB-SubCell"/>
</dbReference>
<evidence type="ECO:0000256" key="5">
    <source>
        <dbReference type="SAM" id="Phobius"/>
    </source>
</evidence>
<feature type="transmembrane region" description="Helical" evidence="5">
    <location>
        <begin position="12"/>
        <end position="31"/>
    </location>
</feature>
<keyword evidence="7" id="KW-1185">Reference proteome</keyword>
<dbReference type="InterPro" id="IPR001129">
    <property type="entry name" value="Membr-assoc_MAPEG"/>
</dbReference>
<dbReference type="GO" id="GO:0005783">
    <property type="term" value="C:endoplasmic reticulum"/>
    <property type="evidence" value="ECO:0007669"/>
    <property type="project" value="TreeGrafter"/>
</dbReference>
<proteinExistence type="predicted"/>
<dbReference type="OrthoDB" id="410651at2759"/>
<dbReference type="GO" id="GO:0004602">
    <property type="term" value="F:glutathione peroxidase activity"/>
    <property type="evidence" value="ECO:0007669"/>
    <property type="project" value="TreeGrafter"/>
</dbReference>
<dbReference type="Proteomes" id="UP000813444">
    <property type="component" value="Unassembled WGS sequence"/>
</dbReference>
<keyword evidence="4 5" id="KW-0472">Membrane</keyword>
<name>A0A8K0SN59_9HYPO</name>
<dbReference type="GO" id="GO:0004364">
    <property type="term" value="F:glutathione transferase activity"/>
    <property type="evidence" value="ECO:0007669"/>
    <property type="project" value="TreeGrafter"/>
</dbReference>
<evidence type="ECO:0000313" key="6">
    <source>
        <dbReference type="EMBL" id="KAH7309430.1"/>
    </source>
</evidence>
<evidence type="ECO:0000256" key="4">
    <source>
        <dbReference type="ARBA" id="ARBA00023136"/>
    </source>
</evidence>
<dbReference type="PANTHER" id="PTHR10250:SF26">
    <property type="entry name" value="GLUTATHIONE S-TRANSFERASE 3, MITOCHONDRIAL"/>
    <property type="match status" value="1"/>
</dbReference>
<reference evidence="6" key="1">
    <citation type="journal article" date="2021" name="Nat. Commun.">
        <title>Genetic determinants of endophytism in the Arabidopsis root mycobiome.</title>
        <authorList>
            <person name="Mesny F."/>
            <person name="Miyauchi S."/>
            <person name="Thiergart T."/>
            <person name="Pickel B."/>
            <person name="Atanasova L."/>
            <person name="Karlsson M."/>
            <person name="Huettel B."/>
            <person name="Barry K.W."/>
            <person name="Haridas S."/>
            <person name="Chen C."/>
            <person name="Bauer D."/>
            <person name="Andreopoulos W."/>
            <person name="Pangilinan J."/>
            <person name="LaButti K."/>
            <person name="Riley R."/>
            <person name="Lipzen A."/>
            <person name="Clum A."/>
            <person name="Drula E."/>
            <person name="Henrissat B."/>
            <person name="Kohler A."/>
            <person name="Grigoriev I.V."/>
            <person name="Martin F.M."/>
            <person name="Hacquard S."/>
        </authorList>
    </citation>
    <scope>NUCLEOTIDE SEQUENCE</scope>
    <source>
        <strain evidence="6">MPI-CAGE-CH-0235</strain>
    </source>
</reference>
<evidence type="ECO:0000256" key="1">
    <source>
        <dbReference type="ARBA" id="ARBA00004141"/>
    </source>
</evidence>
<dbReference type="EMBL" id="JAGPNK010000013">
    <property type="protein sequence ID" value="KAH7309430.1"/>
    <property type="molecule type" value="Genomic_DNA"/>
</dbReference>
<gene>
    <name evidence="6" type="ORF">B0I35DRAFT_412363</name>
</gene>
<evidence type="ECO:0000313" key="7">
    <source>
        <dbReference type="Proteomes" id="UP000813444"/>
    </source>
</evidence>
<comment type="subcellular location">
    <subcellularLocation>
        <location evidence="1">Membrane</location>
        <topology evidence="1">Multi-pass membrane protein</topology>
    </subcellularLocation>
</comment>
<organism evidence="6 7">
    <name type="scientific">Stachybotrys elegans</name>
    <dbReference type="NCBI Taxonomy" id="80388"/>
    <lineage>
        <taxon>Eukaryota</taxon>
        <taxon>Fungi</taxon>
        <taxon>Dikarya</taxon>
        <taxon>Ascomycota</taxon>
        <taxon>Pezizomycotina</taxon>
        <taxon>Sordariomycetes</taxon>
        <taxon>Hypocreomycetidae</taxon>
        <taxon>Hypocreales</taxon>
        <taxon>Stachybotryaceae</taxon>
        <taxon>Stachybotrys</taxon>
    </lineage>
</organism>
<keyword evidence="3 5" id="KW-1133">Transmembrane helix</keyword>
<dbReference type="SUPFAM" id="SSF161084">
    <property type="entry name" value="MAPEG domain-like"/>
    <property type="match status" value="1"/>
</dbReference>
<comment type="caution">
    <text evidence="6">The sequence shown here is derived from an EMBL/GenBank/DDBJ whole genome shotgun (WGS) entry which is preliminary data.</text>
</comment>
<protein>
    <submittedName>
        <fullName evidence="6">Glutathione S-transferase-like protein</fullName>
    </submittedName>
</protein>